<evidence type="ECO:0000256" key="2">
    <source>
        <dbReference type="ARBA" id="ARBA00022692"/>
    </source>
</evidence>
<keyword evidence="2 5" id="KW-0812">Transmembrane</keyword>
<evidence type="ECO:0000256" key="3">
    <source>
        <dbReference type="ARBA" id="ARBA00022989"/>
    </source>
</evidence>
<dbReference type="AlphaFoldDB" id="A0A0D8Y0W8"/>
<accession>A0A0D8Y0W8</accession>
<dbReference type="STRING" id="29172.A0A0D8Y0W8"/>
<dbReference type="GO" id="GO:0016020">
    <property type="term" value="C:membrane"/>
    <property type="evidence" value="ECO:0007669"/>
    <property type="project" value="UniProtKB-SubCell"/>
</dbReference>
<keyword evidence="4 5" id="KW-0472">Membrane</keyword>
<dbReference type="SUPFAM" id="SSF103473">
    <property type="entry name" value="MFS general substrate transporter"/>
    <property type="match status" value="1"/>
</dbReference>
<keyword evidence="7" id="KW-1185">Reference proteome</keyword>
<reference evidence="7" key="2">
    <citation type="journal article" date="2016" name="Sci. Rep.">
        <title>Dictyocaulus viviparus genome, variome and transcriptome elucidate lungworm biology and support future intervention.</title>
        <authorList>
            <person name="McNulty S.N."/>
            <person name="Strube C."/>
            <person name="Rosa B.A."/>
            <person name="Martin J.C."/>
            <person name="Tyagi R."/>
            <person name="Choi Y.J."/>
            <person name="Wang Q."/>
            <person name="Hallsworth Pepin K."/>
            <person name="Zhang X."/>
            <person name="Ozersky P."/>
            <person name="Wilson R.K."/>
            <person name="Sternberg P.W."/>
            <person name="Gasser R.B."/>
            <person name="Mitreva M."/>
        </authorList>
    </citation>
    <scope>NUCLEOTIDE SEQUENCE [LARGE SCALE GENOMIC DNA]</scope>
    <source>
        <strain evidence="7">HannoverDv2000</strain>
    </source>
</reference>
<evidence type="ECO:0008006" key="8">
    <source>
        <dbReference type="Google" id="ProtNLM"/>
    </source>
</evidence>
<dbReference type="OrthoDB" id="3936150at2759"/>
<organism evidence="6 7">
    <name type="scientific">Dictyocaulus viviparus</name>
    <name type="common">Bovine lungworm</name>
    <dbReference type="NCBI Taxonomy" id="29172"/>
    <lineage>
        <taxon>Eukaryota</taxon>
        <taxon>Metazoa</taxon>
        <taxon>Ecdysozoa</taxon>
        <taxon>Nematoda</taxon>
        <taxon>Chromadorea</taxon>
        <taxon>Rhabditida</taxon>
        <taxon>Rhabditina</taxon>
        <taxon>Rhabditomorpha</taxon>
        <taxon>Strongyloidea</taxon>
        <taxon>Metastrongylidae</taxon>
        <taxon>Dictyocaulus</taxon>
    </lineage>
</organism>
<evidence type="ECO:0000313" key="7">
    <source>
        <dbReference type="Proteomes" id="UP000053766"/>
    </source>
</evidence>
<keyword evidence="3 5" id="KW-1133">Transmembrane helix</keyword>
<dbReference type="Proteomes" id="UP000053766">
    <property type="component" value="Unassembled WGS sequence"/>
</dbReference>
<comment type="subcellular location">
    <subcellularLocation>
        <location evidence="1">Membrane</location>
        <topology evidence="1">Multi-pass membrane protein</topology>
    </subcellularLocation>
</comment>
<feature type="transmembrane region" description="Helical" evidence="5">
    <location>
        <begin position="112"/>
        <end position="130"/>
    </location>
</feature>
<sequence>MVFAGSAPQVSCNHQNGTIYNVCKSRMNLTDLTECDLEISERRKGRWVKSSISVQMCGVLVGTLFFGAISDHYGRKSGVLLRCPVTIKMARYTMFARVISERRKGRWVKSSISVQMCGVLVGTLFFGAISDHYGRKSAVE</sequence>
<dbReference type="InterPro" id="IPR036259">
    <property type="entry name" value="MFS_trans_sf"/>
</dbReference>
<reference evidence="6 7" key="1">
    <citation type="submission" date="2013-11" db="EMBL/GenBank/DDBJ databases">
        <title>Draft genome of the bovine lungworm Dictyocaulus viviparus.</title>
        <authorList>
            <person name="Mitreva M."/>
        </authorList>
    </citation>
    <scope>NUCLEOTIDE SEQUENCE [LARGE SCALE GENOMIC DNA]</scope>
    <source>
        <strain evidence="6 7">HannoverDv2000</strain>
    </source>
</reference>
<feature type="transmembrane region" description="Helical" evidence="5">
    <location>
        <begin position="52"/>
        <end position="73"/>
    </location>
</feature>
<protein>
    <recommendedName>
        <fullName evidence="8">Major facilitator superfamily (MFS) profile domain-containing protein</fullName>
    </recommendedName>
</protein>
<evidence type="ECO:0000256" key="5">
    <source>
        <dbReference type="SAM" id="Phobius"/>
    </source>
</evidence>
<dbReference type="EMBL" id="KN716226">
    <property type="protein sequence ID" value="KJH49674.1"/>
    <property type="molecule type" value="Genomic_DNA"/>
</dbReference>
<evidence type="ECO:0000313" key="6">
    <source>
        <dbReference type="EMBL" id="KJH49674.1"/>
    </source>
</evidence>
<name>A0A0D8Y0W8_DICVI</name>
<proteinExistence type="predicted"/>
<evidence type="ECO:0000256" key="1">
    <source>
        <dbReference type="ARBA" id="ARBA00004141"/>
    </source>
</evidence>
<gene>
    <name evidence="6" type="ORF">DICVIV_04156</name>
</gene>
<evidence type="ECO:0000256" key="4">
    <source>
        <dbReference type="ARBA" id="ARBA00023136"/>
    </source>
</evidence>
<dbReference type="PANTHER" id="PTHR24064">
    <property type="entry name" value="SOLUTE CARRIER FAMILY 22 MEMBER"/>
    <property type="match status" value="1"/>
</dbReference>